<name>A0A0F3N4R3_ANAPH</name>
<comment type="caution">
    <text evidence="1">The sequence shown here is derived from an EMBL/GenBank/DDBJ whole genome shotgun (WGS) entry which is preliminary data.</text>
</comment>
<reference evidence="1 2" key="1">
    <citation type="submission" date="2015-01" db="EMBL/GenBank/DDBJ databases">
        <title>Genome Sequencing of Rickettsiales.</title>
        <authorList>
            <person name="Daugherty S.C."/>
            <person name="Su Q."/>
            <person name="Abolude K."/>
            <person name="Beier-Sexton M."/>
            <person name="Carlyon J.A."/>
            <person name="Carter R."/>
            <person name="Day N.P."/>
            <person name="Dumler S.J."/>
            <person name="Dyachenko V."/>
            <person name="Godinez A."/>
            <person name="Kurtti T.J."/>
            <person name="Lichay M."/>
            <person name="Mullins K.E."/>
            <person name="Ott S."/>
            <person name="Pappas-Brown V."/>
            <person name="Paris D.H."/>
            <person name="Patel P."/>
            <person name="Richards A.L."/>
            <person name="Sadzewicz L."/>
            <person name="Sears K."/>
            <person name="Seidman D."/>
            <person name="Sengamalay N."/>
            <person name="Stenos J."/>
            <person name="Tallon L.J."/>
            <person name="Vincent G."/>
            <person name="Fraser C.M."/>
            <person name="Munderloh U."/>
            <person name="Dunning-Hotopp J.C."/>
        </authorList>
    </citation>
    <scope>NUCLEOTIDE SEQUENCE [LARGE SCALE GENOMIC DNA]</scope>
    <source>
        <strain evidence="1 2">NCH-1</strain>
    </source>
</reference>
<dbReference type="PATRIC" id="fig|1359161.3.peg.1156"/>
<proteinExistence type="predicted"/>
<dbReference type="EMBL" id="LANT01000008">
    <property type="protein sequence ID" value="KJV63063.1"/>
    <property type="molecule type" value="Genomic_DNA"/>
</dbReference>
<gene>
    <name evidence="1" type="ORF">EPHNCH_1032</name>
</gene>
<accession>A0A0F3N4R3</accession>
<dbReference type="AlphaFoldDB" id="A0A0F3N4R3"/>
<organism evidence="1 2">
    <name type="scientific">Anaplasma phagocytophilum str. NCH-1</name>
    <dbReference type="NCBI Taxonomy" id="1359161"/>
    <lineage>
        <taxon>Bacteria</taxon>
        <taxon>Pseudomonadati</taxon>
        <taxon>Pseudomonadota</taxon>
        <taxon>Alphaproteobacteria</taxon>
        <taxon>Rickettsiales</taxon>
        <taxon>Anaplasmataceae</taxon>
        <taxon>Anaplasma</taxon>
        <taxon>phagocytophilum group</taxon>
    </lineage>
</organism>
<sequence length="46" mass="5297">MACATEEKDRAIYSEVSDKTVTMSYVAMLVFSMRNEKRLPVRINVL</sequence>
<evidence type="ECO:0000313" key="2">
    <source>
        <dbReference type="Proteomes" id="UP000033754"/>
    </source>
</evidence>
<evidence type="ECO:0000313" key="1">
    <source>
        <dbReference type="EMBL" id="KJV63063.1"/>
    </source>
</evidence>
<protein>
    <submittedName>
        <fullName evidence="1">Uncharacterized protein</fullName>
    </submittedName>
</protein>
<dbReference type="Proteomes" id="UP000033754">
    <property type="component" value="Unassembled WGS sequence"/>
</dbReference>